<proteinExistence type="predicted"/>
<evidence type="ECO:0000313" key="3">
    <source>
        <dbReference type="Proteomes" id="UP000251889"/>
    </source>
</evidence>
<dbReference type="Proteomes" id="UP000251889">
    <property type="component" value="Unassembled WGS sequence"/>
</dbReference>
<feature type="transmembrane region" description="Helical" evidence="1">
    <location>
        <begin position="95"/>
        <end position="116"/>
    </location>
</feature>
<evidence type="ECO:0000256" key="1">
    <source>
        <dbReference type="SAM" id="Phobius"/>
    </source>
</evidence>
<feature type="transmembrane region" description="Helical" evidence="1">
    <location>
        <begin position="71"/>
        <end position="89"/>
    </location>
</feature>
<dbReference type="OrthoDB" id="962152at2"/>
<comment type="caution">
    <text evidence="2">The sequence shown here is derived from an EMBL/GenBank/DDBJ whole genome shotgun (WGS) entry which is preliminary data.</text>
</comment>
<keyword evidence="1" id="KW-0812">Transmembrane</keyword>
<reference evidence="2 3" key="1">
    <citation type="submission" date="2018-06" db="EMBL/GenBank/DDBJ databases">
        <title>Chryseolinea flavus sp. nov., a member of the phylum Bacteroidetes isolated from soil.</title>
        <authorList>
            <person name="Li Y."/>
            <person name="Wang J."/>
        </authorList>
    </citation>
    <scope>NUCLEOTIDE SEQUENCE [LARGE SCALE GENOMIC DNA]</scope>
    <source>
        <strain evidence="2 3">SDU1-6</strain>
    </source>
</reference>
<dbReference type="AlphaFoldDB" id="A0A364Y6R6"/>
<keyword evidence="3" id="KW-1185">Reference proteome</keyword>
<name>A0A364Y6R6_9BACT</name>
<feature type="transmembrane region" description="Helical" evidence="1">
    <location>
        <begin position="39"/>
        <end position="59"/>
    </location>
</feature>
<gene>
    <name evidence="2" type="ORF">DQQ10_01415</name>
</gene>
<dbReference type="EMBL" id="QMFY01000001">
    <property type="protein sequence ID" value="RAW02794.1"/>
    <property type="molecule type" value="Genomic_DNA"/>
</dbReference>
<evidence type="ECO:0000313" key="2">
    <source>
        <dbReference type="EMBL" id="RAW02794.1"/>
    </source>
</evidence>
<keyword evidence="1" id="KW-1133">Transmembrane helix</keyword>
<dbReference type="RefSeq" id="WP_112745009.1">
    <property type="nucleotide sequence ID" value="NZ_QMFY01000001.1"/>
</dbReference>
<accession>A0A364Y6R6</accession>
<feature type="transmembrane region" description="Helical" evidence="1">
    <location>
        <begin position="12"/>
        <end position="33"/>
    </location>
</feature>
<protein>
    <submittedName>
        <fullName evidence="2">Uncharacterized protein</fullName>
    </submittedName>
</protein>
<organism evidence="2 3">
    <name type="scientific">Pseudochryseolinea flava</name>
    <dbReference type="NCBI Taxonomy" id="2059302"/>
    <lineage>
        <taxon>Bacteria</taxon>
        <taxon>Pseudomonadati</taxon>
        <taxon>Bacteroidota</taxon>
        <taxon>Cytophagia</taxon>
        <taxon>Cytophagales</taxon>
        <taxon>Fulvivirgaceae</taxon>
        <taxon>Pseudochryseolinea</taxon>
    </lineage>
</organism>
<sequence>MSTDARTQRLHFLENVSHYLTAFVVIMKGVAKLENPDKLAFSIFFIIVGILIALGTLFHHKFEHLIKNFKAYVFLLESIVIALVGYLYLKEGKQGLPYVCFFASLAFLISMVVHFVKGRGKSHAQETK</sequence>
<keyword evidence="1" id="KW-0472">Membrane</keyword>